<comment type="caution">
    <text evidence="2">The sequence shown here is derived from an EMBL/GenBank/DDBJ whole genome shotgun (WGS) entry which is preliminary data.</text>
</comment>
<feature type="domain" description="Thioesterase" evidence="1">
    <location>
        <begin position="47"/>
        <end position="120"/>
    </location>
</feature>
<dbReference type="Proteomes" id="UP000571950">
    <property type="component" value="Unassembled WGS sequence"/>
</dbReference>
<dbReference type="Pfam" id="PF03061">
    <property type="entry name" value="4HBT"/>
    <property type="match status" value="1"/>
</dbReference>
<proteinExistence type="predicted"/>
<evidence type="ECO:0000259" key="1">
    <source>
        <dbReference type="Pfam" id="PF03061"/>
    </source>
</evidence>
<organism evidence="2 3">
    <name type="scientific">Sphingobium jiangsuense</name>
    <dbReference type="NCBI Taxonomy" id="870476"/>
    <lineage>
        <taxon>Bacteria</taxon>
        <taxon>Pseudomonadati</taxon>
        <taxon>Pseudomonadota</taxon>
        <taxon>Alphaproteobacteria</taxon>
        <taxon>Sphingomonadales</taxon>
        <taxon>Sphingomonadaceae</taxon>
        <taxon>Sphingobium</taxon>
    </lineage>
</organism>
<reference evidence="2 3" key="1">
    <citation type="submission" date="2020-08" db="EMBL/GenBank/DDBJ databases">
        <title>Genomic Encyclopedia of Type Strains, Phase IV (KMG-IV): sequencing the most valuable type-strain genomes for metagenomic binning, comparative biology and taxonomic classification.</title>
        <authorList>
            <person name="Goeker M."/>
        </authorList>
    </citation>
    <scope>NUCLEOTIDE SEQUENCE [LARGE SCALE GENOMIC DNA]</scope>
    <source>
        <strain evidence="2 3">DSM 26189</strain>
    </source>
</reference>
<evidence type="ECO:0000313" key="3">
    <source>
        <dbReference type="Proteomes" id="UP000571950"/>
    </source>
</evidence>
<dbReference type="InterPro" id="IPR006683">
    <property type="entry name" value="Thioestr_dom"/>
</dbReference>
<dbReference type="CDD" id="cd03443">
    <property type="entry name" value="PaaI_thioesterase"/>
    <property type="match status" value="1"/>
</dbReference>
<dbReference type="Gene3D" id="3.10.129.10">
    <property type="entry name" value="Hotdog Thioesterase"/>
    <property type="match status" value="1"/>
</dbReference>
<dbReference type="GO" id="GO:0016790">
    <property type="term" value="F:thiolester hydrolase activity"/>
    <property type="evidence" value="ECO:0007669"/>
    <property type="project" value="UniProtKB-ARBA"/>
</dbReference>
<accession>A0A7W6BIG9</accession>
<protein>
    <submittedName>
        <fullName evidence="2">Acyl-coenzyme A thioesterase PaaI-like protein</fullName>
    </submittedName>
</protein>
<dbReference type="SUPFAM" id="SSF54637">
    <property type="entry name" value="Thioesterase/thiol ester dehydrase-isomerase"/>
    <property type="match status" value="1"/>
</dbReference>
<keyword evidence="3" id="KW-1185">Reference proteome</keyword>
<dbReference type="RefSeq" id="WP_188073083.1">
    <property type="nucleotide sequence ID" value="NZ_BSPS01000002.1"/>
</dbReference>
<dbReference type="AlphaFoldDB" id="A0A7W6BIG9"/>
<name>A0A7W6BIG9_9SPHN</name>
<gene>
    <name evidence="2" type="ORF">GGR43_003348</name>
</gene>
<evidence type="ECO:0000313" key="2">
    <source>
        <dbReference type="EMBL" id="MBB3927616.1"/>
    </source>
</evidence>
<sequence>MPGWLLFDFRGSGSWPDHWPPVHYRRETDRLIRFRLMPPDRAVNQLGTLHGGFLAGIAENNMGLFLAGEDGGPPQAVAVSLSLDYCAPGRPGEVLEGELELVRDTFRMQFVRIMLMQQGEPVLQASGILKKLKAAAA</sequence>
<dbReference type="InterPro" id="IPR029069">
    <property type="entry name" value="HotDog_dom_sf"/>
</dbReference>
<dbReference type="EMBL" id="JACIDT010000013">
    <property type="protein sequence ID" value="MBB3927616.1"/>
    <property type="molecule type" value="Genomic_DNA"/>
</dbReference>